<evidence type="ECO:0000256" key="5">
    <source>
        <dbReference type="ARBA" id="ARBA00023136"/>
    </source>
</evidence>
<feature type="domain" description="Major facilitator superfamily (MFS) profile" evidence="9">
    <location>
        <begin position="47"/>
        <end position="490"/>
    </location>
</feature>
<evidence type="ECO:0000256" key="6">
    <source>
        <dbReference type="ARBA" id="ARBA00038347"/>
    </source>
</evidence>
<dbReference type="InterPro" id="IPR011701">
    <property type="entry name" value="MFS"/>
</dbReference>
<feature type="transmembrane region" description="Helical" evidence="8">
    <location>
        <begin position="75"/>
        <end position="93"/>
    </location>
</feature>
<keyword evidence="5 8" id="KW-0472">Membrane</keyword>
<feature type="transmembrane region" description="Helical" evidence="8">
    <location>
        <begin position="403"/>
        <end position="426"/>
    </location>
</feature>
<evidence type="ECO:0000256" key="2">
    <source>
        <dbReference type="ARBA" id="ARBA00022448"/>
    </source>
</evidence>
<keyword evidence="4 8" id="KW-1133">Transmembrane helix</keyword>
<dbReference type="FunFam" id="1.20.1250.20:FF:000172">
    <property type="entry name" value="MFS multidrug resistance transporter"/>
    <property type="match status" value="1"/>
</dbReference>
<reference evidence="10" key="1">
    <citation type="submission" date="2022-03" db="EMBL/GenBank/DDBJ databases">
        <authorList>
            <person name="Legras J.-L."/>
            <person name="Devillers H."/>
            <person name="Grondin C."/>
        </authorList>
    </citation>
    <scope>NUCLEOTIDE SEQUENCE</scope>
    <source>
        <strain evidence="10">CLIB 1423</strain>
    </source>
</reference>
<feature type="transmembrane region" description="Helical" evidence="8">
    <location>
        <begin position="282"/>
        <end position="307"/>
    </location>
</feature>
<feature type="transmembrane region" description="Helical" evidence="8">
    <location>
        <begin position="201"/>
        <end position="221"/>
    </location>
</feature>
<dbReference type="Proteomes" id="UP000837801">
    <property type="component" value="Unassembled WGS sequence"/>
</dbReference>
<evidence type="ECO:0000256" key="4">
    <source>
        <dbReference type="ARBA" id="ARBA00022989"/>
    </source>
</evidence>
<dbReference type="InterPro" id="IPR036259">
    <property type="entry name" value="MFS_trans_sf"/>
</dbReference>
<dbReference type="GO" id="GO:0001765">
    <property type="term" value="P:membrane raft assembly"/>
    <property type="evidence" value="ECO:0007669"/>
    <property type="project" value="UniProtKB-ARBA"/>
</dbReference>
<dbReference type="AlphaFoldDB" id="A0A9P0QJT9"/>
<dbReference type="GO" id="GO:0045121">
    <property type="term" value="C:membrane raft"/>
    <property type="evidence" value="ECO:0007669"/>
    <property type="project" value="UniProtKB-ARBA"/>
</dbReference>
<accession>A0A9P0QJT9</accession>
<dbReference type="PANTHER" id="PTHR23502">
    <property type="entry name" value="MAJOR FACILITATOR SUPERFAMILY"/>
    <property type="match status" value="1"/>
</dbReference>
<dbReference type="PROSITE" id="PS50850">
    <property type="entry name" value="MFS"/>
    <property type="match status" value="1"/>
</dbReference>
<dbReference type="GO" id="GO:0055088">
    <property type="term" value="P:lipid homeostasis"/>
    <property type="evidence" value="ECO:0007669"/>
    <property type="project" value="UniProtKB-ARBA"/>
</dbReference>
<feature type="transmembrane region" description="Helical" evidence="8">
    <location>
        <begin position="319"/>
        <end position="344"/>
    </location>
</feature>
<name>A0A9P0QJT9_9ASCO</name>
<feature type="transmembrane region" description="Helical" evidence="8">
    <location>
        <begin position="468"/>
        <end position="487"/>
    </location>
</feature>
<comment type="subcellular location">
    <subcellularLocation>
        <location evidence="1">Membrane</location>
        <topology evidence="1">Multi-pass membrane protein</topology>
    </subcellularLocation>
</comment>
<sequence length="496" mass="54250">MSQVARKSEASADHDKVEMAEVNNDEVVQDVLTPPYSIVKRSEQIFLIILLSLCGFWSTIANTIYFPALPILSDYFSVSESVMTLSLVAYLIFQGLVPTVSSNLADTFGRRPMMLICLIIFIASCIALSRVNVFWALTVLRCVQASGIAPTISINSGIAGDVTTRADRGGFVGIVSGAQLLGNGFGGLIGSGIMSSFDWRAIFIFLAIGSAVTFIIAALLLPETNRSFVGNGSIKPKRFYHKSLFLYMPFLQDRFDNDLSTLKPKQTLDILSPLRILSNPKVLVTLLACGLPFASWTMALTSISTILEAKYNYSVIHVGYIYVPQGVALLVSSFSTGQFLNWYYKRSLQKYEDKHAGVPEEDRPPFNIYRARLDLMFPASMLMASGLIIFGWCLQFRQNISSIIISSMMISMPTSCFISSGTTMLVDLYPSRGSTSTSCMNLMRCLLAALFSGVLSKMTDAMGVGGCYTLMAGLCLGSYGLLLLVVLTEKKVSKAE</sequence>
<evidence type="ECO:0000256" key="3">
    <source>
        <dbReference type="ARBA" id="ARBA00022692"/>
    </source>
</evidence>
<evidence type="ECO:0000256" key="8">
    <source>
        <dbReference type="SAM" id="Phobius"/>
    </source>
</evidence>
<feature type="transmembrane region" description="Helical" evidence="8">
    <location>
        <begin position="45"/>
        <end position="69"/>
    </location>
</feature>
<dbReference type="Gene3D" id="1.20.1250.20">
    <property type="entry name" value="MFS general substrate transporter like domains"/>
    <property type="match status" value="1"/>
</dbReference>
<comment type="function">
    <text evidence="7">MFS antiporter that does not display functional linkage as drug transporter and performs functions that significantly affect biofilm development and virulence. No substrate for transport has been identified yet, but plays an important role in the growth in the host.</text>
</comment>
<evidence type="ECO:0000256" key="7">
    <source>
        <dbReference type="ARBA" id="ARBA00053949"/>
    </source>
</evidence>
<keyword evidence="3 8" id="KW-0812">Transmembrane</keyword>
<organism evidence="10 11">
    <name type="scientific">[Candida] railenensis</name>
    <dbReference type="NCBI Taxonomy" id="45579"/>
    <lineage>
        <taxon>Eukaryota</taxon>
        <taxon>Fungi</taxon>
        <taxon>Dikarya</taxon>
        <taxon>Ascomycota</taxon>
        <taxon>Saccharomycotina</taxon>
        <taxon>Pichiomycetes</taxon>
        <taxon>Debaryomycetaceae</taxon>
        <taxon>Kurtzmaniella</taxon>
    </lineage>
</organism>
<feature type="transmembrane region" description="Helical" evidence="8">
    <location>
        <begin position="375"/>
        <end position="397"/>
    </location>
</feature>
<keyword evidence="11" id="KW-1185">Reference proteome</keyword>
<evidence type="ECO:0000256" key="1">
    <source>
        <dbReference type="ARBA" id="ARBA00004141"/>
    </source>
</evidence>
<gene>
    <name evidence="10" type="ORF">CLIB1423_01S10132</name>
</gene>
<dbReference type="EMBL" id="CAKXYY010000001">
    <property type="protein sequence ID" value="CAH2350439.1"/>
    <property type="molecule type" value="Genomic_DNA"/>
</dbReference>
<evidence type="ECO:0000259" key="9">
    <source>
        <dbReference type="PROSITE" id="PS50850"/>
    </source>
</evidence>
<dbReference type="SUPFAM" id="SSF103473">
    <property type="entry name" value="MFS general substrate transporter"/>
    <property type="match status" value="1"/>
</dbReference>
<protein>
    <submittedName>
        <fullName evidence="10">MFS antiporter Qdrp1</fullName>
    </submittedName>
</protein>
<evidence type="ECO:0000313" key="10">
    <source>
        <dbReference type="EMBL" id="CAH2350439.1"/>
    </source>
</evidence>
<feature type="transmembrane region" description="Helical" evidence="8">
    <location>
        <begin position="114"/>
        <end position="137"/>
    </location>
</feature>
<dbReference type="InterPro" id="IPR020846">
    <property type="entry name" value="MFS_dom"/>
</dbReference>
<dbReference type="GO" id="GO:0022857">
    <property type="term" value="F:transmembrane transporter activity"/>
    <property type="evidence" value="ECO:0007669"/>
    <property type="project" value="InterPro"/>
</dbReference>
<dbReference type="PANTHER" id="PTHR23502:SF51">
    <property type="entry name" value="QUINIDINE RESISTANCE PROTEIN 1-RELATED"/>
    <property type="match status" value="1"/>
</dbReference>
<proteinExistence type="inferred from homology"/>
<dbReference type="OrthoDB" id="440553at2759"/>
<comment type="caution">
    <text evidence="10">The sequence shown here is derived from an EMBL/GenBank/DDBJ whole genome shotgun (WGS) entry which is preliminary data.</text>
</comment>
<dbReference type="Pfam" id="PF07690">
    <property type="entry name" value="MFS_1"/>
    <property type="match status" value="1"/>
</dbReference>
<evidence type="ECO:0000313" key="11">
    <source>
        <dbReference type="Proteomes" id="UP000837801"/>
    </source>
</evidence>
<comment type="similarity">
    <text evidence="6">Belongs to the major facilitator superfamily. CAR1 family.</text>
</comment>
<dbReference type="GO" id="GO:0005886">
    <property type="term" value="C:plasma membrane"/>
    <property type="evidence" value="ECO:0007669"/>
    <property type="project" value="TreeGrafter"/>
</dbReference>
<keyword evidence="2" id="KW-0813">Transport</keyword>